<dbReference type="Proteomes" id="UP001216638">
    <property type="component" value="Chromosome 1"/>
</dbReference>
<organism evidence="2 3">
    <name type="scientific">Malassezia brasiliensis</name>
    <dbReference type="NCBI Taxonomy" id="1821822"/>
    <lineage>
        <taxon>Eukaryota</taxon>
        <taxon>Fungi</taxon>
        <taxon>Dikarya</taxon>
        <taxon>Basidiomycota</taxon>
        <taxon>Ustilaginomycotina</taxon>
        <taxon>Malasseziomycetes</taxon>
        <taxon>Malasseziales</taxon>
        <taxon>Malasseziaceae</taxon>
        <taxon>Malassezia</taxon>
    </lineage>
</organism>
<feature type="compositionally biased region" description="Low complexity" evidence="1">
    <location>
        <begin position="258"/>
        <end position="268"/>
    </location>
</feature>
<sequence length="1082" mass="117415">MARRGEPRAQRRSAFEHFDESSWLTGVRERLRTALWEHTEPLDTVTPASPSEHDNIPEDPHAKAHMQRASDAMQELLALGGIVDEERNMPVHVDGFADRVWRVDQPPEESRPSSLFSAFDRGAGVDIDALLQFRIQAAERDDARMNAPKPKPKPLIEELDSDARGNARRSEESSEDESESEGDESESDEEESESEGDESESDEEESQGSEESEESKESEEDGASNASQSASDQERDELIDDHEFDTSQTPPATSEAQVHSSVHSPPSHLKQSLYDAKEGEDNFEVEGYDGHEEDEYDEDADEDDLVPTSSRYDADESLHDSESMYGSASNPAMPSTDRFMVRPSVMLSKLTRAHTSDASQRGQEDSPIVVLSESEDEERADEAIPNEDPAEWSDVTQRSEESDDSPTKEVESDGADADADERSVSSQAASEDETDHPIEAQRAEDAVFQTGVADDVMQEKDDDASVPLTMQAEITGGTTTDAVAMEAEHDSSHPHDALDEAEHPARMEEDHVKVHHSMDDSTALDAIKEAAHEGPQKKTFEGASKAHAAVSHEANVEDHPSSLARFSQAAHDEAQQAGHSGNTFARELASEMGLDIPLSMPEASGVIAEDAWPSFAHALHSSAPLSAPLLLDDEGHPRLDMSSLLQDEYMESHGNDESQHVPLRYGSLLMDDREDHRAAREDEAVEAHTEDAPTEPTLGEHHASSPADADETTVDTAAEGDAAEKDNAEAAEEDADDVAEDVGVADAVNAPGVHAANAATPAKDNADAAPIESTAVPEGGPDQADDAVQPDAGAERRSDVEAKRTADRPRSTSPSAIQAEPDAAPSALPDDSAPKAAEASPASEIPQESDLSADQEVVPPKRGSVTTSQAHAAHTSRHTSDGPITRSQCVLQRVTLLRESGAPTFLVPSCALDAETLEEEGAEKQDLFTDQLEMIPFDPGALPESVYHALCRIVSPSLLDDVYVTPSSLGAQWMVQEKSDNESNSASLDNALDVPPTHAVRQTYSRRHRRPRKSDPSSDVANYVPPEAPPHRPSSPADVSIEELEALEEPSQKRTRTSASPPPRMQLRTARERRRTRRFSPS</sequence>
<feature type="compositionally biased region" description="Basic and acidic residues" evidence="1">
    <location>
        <begin position="161"/>
        <end position="172"/>
    </location>
</feature>
<evidence type="ECO:0000313" key="2">
    <source>
        <dbReference type="EMBL" id="WFC93921.1"/>
    </source>
</evidence>
<feature type="compositionally biased region" description="Low complexity" evidence="1">
    <location>
        <begin position="780"/>
        <end position="792"/>
    </location>
</feature>
<reference evidence="2" key="1">
    <citation type="submission" date="2023-03" db="EMBL/GenBank/DDBJ databases">
        <title>Mating type loci evolution in Malassezia.</title>
        <authorList>
            <person name="Coelho M.A."/>
        </authorList>
    </citation>
    <scope>NUCLEOTIDE SEQUENCE</scope>
    <source>
        <strain evidence="2">CBS 14135</strain>
    </source>
</reference>
<dbReference type="AlphaFoldDB" id="A0AAF0DQQ4"/>
<accession>A0AAF0DQQ4</accession>
<feature type="compositionally biased region" description="Basic and acidic residues" evidence="1">
    <location>
        <begin position="793"/>
        <end position="810"/>
    </location>
</feature>
<feature type="region of interest" description="Disordered" evidence="1">
    <location>
        <begin position="675"/>
        <end position="884"/>
    </location>
</feature>
<dbReference type="EMBL" id="CP119951">
    <property type="protein sequence ID" value="WFC93921.1"/>
    <property type="molecule type" value="Genomic_DNA"/>
</dbReference>
<feature type="compositionally biased region" description="Low complexity" evidence="1">
    <location>
        <begin position="741"/>
        <end position="770"/>
    </location>
</feature>
<feature type="region of interest" description="Disordered" evidence="1">
    <location>
        <begin position="977"/>
        <end position="1082"/>
    </location>
</feature>
<feature type="compositionally biased region" description="Acidic residues" evidence="1">
    <location>
        <begin position="234"/>
        <end position="243"/>
    </location>
</feature>
<feature type="compositionally biased region" description="Basic and acidic residues" evidence="1">
    <location>
        <begin position="675"/>
        <end position="691"/>
    </location>
</feature>
<evidence type="ECO:0000313" key="3">
    <source>
        <dbReference type="Proteomes" id="UP001216638"/>
    </source>
</evidence>
<proteinExistence type="predicted"/>
<gene>
    <name evidence="2" type="ORF">MBRA1_000547</name>
</gene>
<feature type="compositionally biased region" description="Basic and acidic residues" evidence="1">
    <location>
        <begin position="435"/>
        <end position="445"/>
    </location>
</feature>
<feature type="compositionally biased region" description="Acidic residues" evidence="1">
    <location>
        <begin position="173"/>
        <end position="222"/>
    </location>
</feature>
<feature type="compositionally biased region" description="Acidic residues" evidence="1">
    <location>
        <begin position="729"/>
        <end position="740"/>
    </location>
</feature>
<feature type="compositionally biased region" description="Polar residues" evidence="1">
    <location>
        <begin position="324"/>
        <end position="333"/>
    </location>
</feature>
<feature type="compositionally biased region" description="Acidic residues" evidence="1">
    <location>
        <begin position="373"/>
        <end position="391"/>
    </location>
</feature>
<feature type="compositionally biased region" description="Basic and acidic residues" evidence="1">
    <location>
        <begin position="397"/>
        <end position="411"/>
    </location>
</feature>
<feature type="compositionally biased region" description="Basic residues" evidence="1">
    <location>
        <begin position="1071"/>
        <end position="1082"/>
    </location>
</feature>
<feature type="compositionally biased region" description="Basic and acidic residues" evidence="1">
    <location>
        <begin position="312"/>
        <end position="322"/>
    </location>
</feature>
<feature type="compositionally biased region" description="Low complexity" evidence="1">
    <location>
        <begin position="819"/>
        <end position="849"/>
    </location>
</feature>
<feature type="region of interest" description="Disordered" evidence="1">
    <location>
        <begin position="141"/>
        <end position="446"/>
    </location>
</feature>
<evidence type="ECO:0000256" key="1">
    <source>
        <dbReference type="SAM" id="MobiDB-lite"/>
    </source>
</evidence>
<protein>
    <submittedName>
        <fullName evidence="2">Uncharacterized protein</fullName>
    </submittedName>
</protein>
<feature type="compositionally biased region" description="Acidic residues" evidence="1">
    <location>
        <begin position="281"/>
        <end position="305"/>
    </location>
</feature>
<name>A0AAF0DQQ4_9BASI</name>
<feature type="compositionally biased region" description="Polar residues" evidence="1">
    <location>
        <begin position="246"/>
        <end position="257"/>
    </location>
</feature>
<keyword evidence="3" id="KW-1185">Reference proteome</keyword>